<feature type="transmembrane region" description="Helical" evidence="2">
    <location>
        <begin position="217"/>
        <end position="236"/>
    </location>
</feature>
<dbReference type="Proteomes" id="UP000054537">
    <property type="component" value="Unassembled WGS sequence"/>
</dbReference>
<feature type="transmembrane region" description="Helical" evidence="2">
    <location>
        <begin position="34"/>
        <end position="53"/>
    </location>
</feature>
<name>A0A0A6ULP4_ACTUT</name>
<sequence length="492" mass="52257">MTITVERPGRPAPEARAATIALARAEARRMWRSPFLWIGVLLSIALGAVWSWNRMPSWETFHENVGMASLVLAAFLLVAAHLAAGRDHRSGAEESTRTMPAGPGRRSLALLATVLVAAAAGAVVHLAVLLLLLPTWPVGRFEPWVTLTSAVVPAIGAATGVAVGRVLPKGAAGPLTVAAFTVLLFLLLVMPSDPAAPAVHLLPIIFVTWDFGVPQPFGWHLLYLLGLLVAAVAAACRQAAPKATAVIAVAALVCAGLAVRQETAETPDAIDVESARRHTAPAMLDCRSHEGVRYCALPGYAPWIGYWREAVEPMAKLLPASALKPSVRQISTIDDLTPMTPGHPEVVTEDHWGRFGSWAERSRKTLAGHYAATAVGILRREDPDNWRTCDGRGQHRTVVALWLLGTAAPGRGWTLSRTTYGPAEIRAAESLLARPPAEVSAHLVAHWTEVLDPRATALAGLGVTITPPAIPTAEPAPVPDGEMVPADRGVCR</sequence>
<feature type="transmembrane region" description="Helical" evidence="2">
    <location>
        <begin position="243"/>
        <end position="259"/>
    </location>
</feature>
<dbReference type="AlphaFoldDB" id="A0A0A6ULP4"/>
<comment type="caution">
    <text evidence="3">The sequence shown here is derived from an EMBL/GenBank/DDBJ whole genome shotgun (WGS) entry which is preliminary data.</text>
</comment>
<proteinExistence type="predicted"/>
<evidence type="ECO:0000313" key="4">
    <source>
        <dbReference type="Proteomes" id="UP000054537"/>
    </source>
</evidence>
<feature type="transmembrane region" description="Helical" evidence="2">
    <location>
        <begin position="171"/>
        <end position="190"/>
    </location>
</feature>
<gene>
    <name evidence="3" type="ORF">MB27_18155</name>
</gene>
<keyword evidence="2" id="KW-0472">Membrane</keyword>
<dbReference type="STRING" id="1869.MB27_18155"/>
<feature type="transmembrane region" description="Helical" evidence="2">
    <location>
        <begin position="65"/>
        <end position="86"/>
    </location>
</feature>
<organism evidence="3 4">
    <name type="scientific">Actinoplanes utahensis</name>
    <dbReference type="NCBI Taxonomy" id="1869"/>
    <lineage>
        <taxon>Bacteria</taxon>
        <taxon>Bacillati</taxon>
        <taxon>Actinomycetota</taxon>
        <taxon>Actinomycetes</taxon>
        <taxon>Micromonosporales</taxon>
        <taxon>Micromonosporaceae</taxon>
        <taxon>Actinoplanes</taxon>
    </lineage>
</organism>
<dbReference type="eggNOG" id="ENOG502ZD33">
    <property type="taxonomic scope" value="Bacteria"/>
</dbReference>
<evidence type="ECO:0000256" key="2">
    <source>
        <dbReference type="SAM" id="Phobius"/>
    </source>
</evidence>
<protein>
    <submittedName>
        <fullName evidence="3">Uncharacterized protein</fullName>
    </submittedName>
</protein>
<feature type="transmembrane region" description="Helical" evidence="2">
    <location>
        <begin position="107"/>
        <end position="132"/>
    </location>
</feature>
<feature type="region of interest" description="Disordered" evidence="1">
    <location>
        <begin position="472"/>
        <end position="492"/>
    </location>
</feature>
<feature type="transmembrane region" description="Helical" evidence="2">
    <location>
        <begin position="144"/>
        <end position="164"/>
    </location>
</feature>
<dbReference type="OrthoDB" id="3665898at2"/>
<reference evidence="3 4" key="1">
    <citation type="submission" date="2014-10" db="EMBL/GenBank/DDBJ databases">
        <title>Draft genome sequence of Actinoplanes utahensis NRRL 12052.</title>
        <authorList>
            <person name="Velasco-Bucheli B."/>
            <person name="del Cerro C."/>
            <person name="Hormigo D."/>
            <person name="Garcia J.L."/>
            <person name="Acebal C."/>
            <person name="Arroyo M."/>
            <person name="de la Mata I."/>
        </authorList>
    </citation>
    <scope>NUCLEOTIDE SEQUENCE [LARGE SCALE GENOMIC DNA]</scope>
    <source>
        <strain evidence="3 4">NRRL 12052</strain>
    </source>
</reference>
<accession>A0A0A6ULP4</accession>
<keyword evidence="2" id="KW-0812">Transmembrane</keyword>
<evidence type="ECO:0000256" key="1">
    <source>
        <dbReference type="SAM" id="MobiDB-lite"/>
    </source>
</evidence>
<keyword evidence="2" id="KW-1133">Transmembrane helix</keyword>
<dbReference type="EMBL" id="JRTT01000019">
    <property type="protein sequence ID" value="KHD76326.1"/>
    <property type="molecule type" value="Genomic_DNA"/>
</dbReference>
<keyword evidence="4" id="KW-1185">Reference proteome</keyword>
<dbReference type="RefSeq" id="WP_043525798.1">
    <property type="nucleotide sequence ID" value="NZ_BAABKU010000006.1"/>
</dbReference>
<evidence type="ECO:0000313" key="3">
    <source>
        <dbReference type="EMBL" id="KHD76326.1"/>
    </source>
</evidence>